<keyword evidence="6" id="KW-1185">Reference proteome</keyword>
<comment type="subunit">
    <text evidence="2">Homodimer. Interacts with LigD.</text>
</comment>
<dbReference type="InterPro" id="IPR009187">
    <property type="entry name" value="Prok_Ku"/>
</dbReference>
<comment type="similarity">
    <text evidence="2">Belongs to the prokaryotic Ku family.</text>
</comment>
<dbReference type="InterPro" id="IPR006164">
    <property type="entry name" value="DNA_bd_Ku70/Ku80"/>
</dbReference>
<evidence type="ECO:0000313" key="6">
    <source>
        <dbReference type="Proteomes" id="UP001201463"/>
    </source>
</evidence>
<feature type="compositionally biased region" description="Basic residues" evidence="3">
    <location>
        <begin position="287"/>
        <end position="300"/>
    </location>
</feature>
<dbReference type="EMBL" id="JAJTWT010000023">
    <property type="protein sequence ID" value="MCE4540735.1"/>
    <property type="molecule type" value="Genomic_DNA"/>
</dbReference>
<dbReference type="HAMAP" id="MF_01875">
    <property type="entry name" value="Prokaryotic_Ku"/>
    <property type="match status" value="1"/>
</dbReference>
<name>A0ABS8XU41_9BURK</name>
<keyword evidence="2" id="KW-0233">DNA recombination</keyword>
<keyword evidence="2" id="KW-0227">DNA damage</keyword>
<evidence type="ECO:0000256" key="2">
    <source>
        <dbReference type="HAMAP-Rule" id="MF_01875"/>
    </source>
</evidence>
<dbReference type="RefSeq" id="WP_233395422.1">
    <property type="nucleotide sequence ID" value="NZ_JAJTWT010000023.1"/>
</dbReference>
<dbReference type="PANTHER" id="PTHR41251">
    <property type="entry name" value="NON-HOMOLOGOUS END JOINING PROTEIN KU"/>
    <property type="match status" value="1"/>
</dbReference>
<feature type="compositionally biased region" description="Low complexity" evidence="3">
    <location>
        <begin position="277"/>
        <end position="286"/>
    </location>
</feature>
<accession>A0ABS8XU41</accession>
<dbReference type="SMART" id="SM00559">
    <property type="entry name" value="Ku78"/>
    <property type="match status" value="1"/>
</dbReference>
<keyword evidence="2" id="KW-0234">DNA repair</keyword>
<evidence type="ECO:0000256" key="3">
    <source>
        <dbReference type="SAM" id="MobiDB-lite"/>
    </source>
</evidence>
<feature type="region of interest" description="Disordered" evidence="3">
    <location>
        <begin position="271"/>
        <end position="300"/>
    </location>
</feature>
<dbReference type="NCBIfam" id="TIGR02772">
    <property type="entry name" value="Ku_bact"/>
    <property type="match status" value="1"/>
</dbReference>
<evidence type="ECO:0000259" key="4">
    <source>
        <dbReference type="SMART" id="SM00559"/>
    </source>
</evidence>
<dbReference type="PANTHER" id="PTHR41251:SF1">
    <property type="entry name" value="NON-HOMOLOGOUS END JOINING PROTEIN KU"/>
    <property type="match status" value="1"/>
</dbReference>
<reference evidence="5 6" key="1">
    <citation type="submission" date="2021-12" db="EMBL/GenBank/DDBJ databases">
        <title>Genome seq of p7.</title>
        <authorList>
            <person name="Seo T."/>
        </authorList>
    </citation>
    <scope>NUCLEOTIDE SEQUENCE [LARGE SCALE GENOMIC DNA]</scope>
    <source>
        <strain evidence="5 6">P7</strain>
    </source>
</reference>
<feature type="domain" description="Ku" evidence="4">
    <location>
        <begin position="63"/>
        <end position="191"/>
    </location>
</feature>
<dbReference type="SUPFAM" id="SSF100939">
    <property type="entry name" value="SPOC domain-like"/>
    <property type="match status" value="1"/>
</dbReference>
<proteinExistence type="inferred from homology"/>
<organism evidence="5 6">
    <name type="scientific">Pelomonas caseinilytica</name>
    <dbReference type="NCBI Taxonomy" id="2906763"/>
    <lineage>
        <taxon>Bacteria</taxon>
        <taxon>Pseudomonadati</taxon>
        <taxon>Pseudomonadota</taxon>
        <taxon>Betaproteobacteria</taxon>
        <taxon>Burkholderiales</taxon>
        <taxon>Sphaerotilaceae</taxon>
        <taxon>Roseateles</taxon>
    </lineage>
</organism>
<evidence type="ECO:0000313" key="5">
    <source>
        <dbReference type="EMBL" id="MCE4540735.1"/>
    </source>
</evidence>
<dbReference type="CDD" id="cd00789">
    <property type="entry name" value="KU_like"/>
    <property type="match status" value="1"/>
</dbReference>
<dbReference type="PIRSF" id="PIRSF006493">
    <property type="entry name" value="Prok_Ku"/>
    <property type="match status" value="1"/>
</dbReference>
<dbReference type="Proteomes" id="UP001201463">
    <property type="component" value="Unassembled WGS sequence"/>
</dbReference>
<comment type="function">
    <text evidence="2">With LigD forms a non-homologous end joining (NHEJ) DNA repair enzyme, which repairs dsDNA breaks with reduced fidelity. Binds linear dsDNA with 5'- and 3'- overhangs but not closed circular dsDNA nor ssDNA. Recruits and stimulates the ligase activity of LigD.</text>
</comment>
<keyword evidence="1 2" id="KW-0238">DNA-binding</keyword>
<dbReference type="InterPro" id="IPR016194">
    <property type="entry name" value="SPOC-like_C_dom_sf"/>
</dbReference>
<gene>
    <name evidence="2" type="primary">ku</name>
    <name evidence="5" type="ORF">LXT12_26245</name>
</gene>
<evidence type="ECO:0000256" key="1">
    <source>
        <dbReference type="ARBA" id="ARBA00023125"/>
    </source>
</evidence>
<dbReference type="Pfam" id="PF02735">
    <property type="entry name" value="Ku"/>
    <property type="match status" value="1"/>
</dbReference>
<comment type="caution">
    <text evidence="5">The sequence shown here is derived from an EMBL/GenBank/DDBJ whole genome shotgun (WGS) entry which is preliminary data.</text>
</comment>
<dbReference type="Gene3D" id="2.40.290.10">
    <property type="match status" value="1"/>
</dbReference>
<protein>
    <recommendedName>
        <fullName evidence="2">Non-homologous end joining protein Ku</fullName>
    </recommendedName>
</protein>
<sequence>MAAADHGKVAGSRAIWKGAISFGLVHVPVSLHSATREEEVDFDWLDKRSLDPVGYKRVNKRTGKEIARENIVKGVKLEGDEYVVLSDDEIKAAYPKRTQTIQIEGFVKAEDVSFVYIEKPYYLAPDGRAERVYALLREALEASAVIGIARFVLHNKEHLAALIPAGPALMLGTLRWADEIRSPEALDLPKAGASANGLKPAELKMARQLVEQMTGPWRPAQFKDDFTSAIRELVARKAKAGDKATVEPLEEAPDLGRANVVDLTELLRQSLGGRGAGKAARSTAAKPARKSAAKPRRKAA</sequence>